<dbReference type="Proteomes" id="UP000693970">
    <property type="component" value="Unassembled WGS sequence"/>
</dbReference>
<dbReference type="EMBL" id="JAGRRH010000025">
    <property type="protein sequence ID" value="KAG7342035.1"/>
    <property type="molecule type" value="Genomic_DNA"/>
</dbReference>
<reference evidence="2" key="2">
    <citation type="submission" date="2021-04" db="EMBL/GenBank/DDBJ databases">
        <authorList>
            <person name="Podell S."/>
        </authorList>
    </citation>
    <scope>NUCLEOTIDE SEQUENCE</scope>
    <source>
        <strain evidence="2">Hildebrandi</strain>
    </source>
</reference>
<dbReference type="SMART" id="SM00368">
    <property type="entry name" value="LRR_RI"/>
    <property type="match status" value="2"/>
</dbReference>
<sequence>MNNQDSDRNINEGDDSNESHQLALLHTKEDDDDDDDDDYRSVVQLSSSNTADFHSLARRLRNLESDRIDLLNLYHLCLDYNEAHEVIGQLYRFREVRLDDCFGDSEYLILEQVFQHSSIQRFEYVCSQEDGPPDIIASIFSRGLQGAAHGLKELCLRVCMTPAFTQALLFDGINQSLSTQDWTSISFLNILDLSQCEFTSPDSITALCSGLQENVGLTDLIFENCHLNDDELKEIVNSIVQHPTLKKLSLALNYAGSNTIEAVATLLYSQTQNTITPSRTGTLEHLNLGQQSPGHLRNVHLIYRALEHNNTLKSMCLCENYLHRSQLPQLVQALEMNETLEELNLEDCDFRKEGIETLLASLSRYPFLRKLWLRKNMTPQSEESLDLSDTLLDQMKDNDVIQLLDVDEEWILDTQKKIQIDDFLHLNRCGRRFLKTPIENDRFPLGMWPVLIERAQKLSLKRNEDSAVESQEWKQKNARISLHTTMFLLLRGPALCQR</sequence>
<accession>A0A9K3KE79</accession>
<name>A0A9K3KE79_9STRA</name>
<comment type="caution">
    <text evidence="2">The sequence shown here is derived from an EMBL/GenBank/DDBJ whole genome shotgun (WGS) entry which is preliminary data.</text>
</comment>
<feature type="region of interest" description="Disordered" evidence="1">
    <location>
        <begin position="1"/>
        <end position="39"/>
    </location>
</feature>
<evidence type="ECO:0000313" key="3">
    <source>
        <dbReference type="Proteomes" id="UP000693970"/>
    </source>
</evidence>
<feature type="compositionally biased region" description="Basic and acidic residues" evidence="1">
    <location>
        <begin position="1"/>
        <end position="11"/>
    </location>
</feature>
<proteinExistence type="predicted"/>
<gene>
    <name evidence="2" type="ORF">IV203_007127</name>
</gene>
<protein>
    <submittedName>
        <fullName evidence="2">Uncharacterized protein</fullName>
    </submittedName>
</protein>
<dbReference type="PANTHER" id="PTHR24114:SF2">
    <property type="entry name" value="F-BOX DOMAIN-CONTAINING PROTEIN-RELATED"/>
    <property type="match status" value="1"/>
</dbReference>
<dbReference type="AlphaFoldDB" id="A0A9K3KE79"/>
<dbReference type="PANTHER" id="PTHR24114">
    <property type="entry name" value="LEUCINE RICH REPEAT FAMILY PROTEIN"/>
    <property type="match status" value="1"/>
</dbReference>
<organism evidence="2 3">
    <name type="scientific">Nitzschia inconspicua</name>
    <dbReference type="NCBI Taxonomy" id="303405"/>
    <lineage>
        <taxon>Eukaryota</taxon>
        <taxon>Sar</taxon>
        <taxon>Stramenopiles</taxon>
        <taxon>Ochrophyta</taxon>
        <taxon>Bacillariophyta</taxon>
        <taxon>Bacillariophyceae</taxon>
        <taxon>Bacillariophycidae</taxon>
        <taxon>Bacillariales</taxon>
        <taxon>Bacillariaceae</taxon>
        <taxon>Nitzschia</taxon>
    </lineage>
</organism>
<evidence type="ECO:0000256" key="1">
    <source>
        <dbReference type="SAM" id="MobiDB-lite"/>
    </source>
</evidence>
<evidence type="ECO:0000313" key="2">
    <source>
        <dbReference type="EMBL" id="KAG7342035.1"/>
    </source>
</evidence>
<keyword evidence="3" id="KW-1185">Reference proteome</keyword>
<reference evidence="2" key="1">
    <citation type="journal article" date="2021" name="Sci. Rep.">
        <title>Diploid genomic architecture of Nitzschia inconspicua, an elite biomass production diatom.</title>
        <authorList>
            <person name="Oliver A."/>
            <person name="Podell S."/>
            <person name="Pinowska A."/>
            <person name="Traller J.C."/>
            <person name="Smith S.R."/>
            <person name="McClure R."/>
            <person name="Beliaev A."/>
            <person name="Bohutskyi P."/>
            <person name="Hill E.A."/>
            <person name="Rabines A."/>
            <person name="Zheng H."/>
            <person name="Allen L.Z."/>
            <person name="Kuo A."/>
            <person name="Grigoriev I.V."/>
            <person name="Allen A.E."/>
            <person name="Hazlebeck D."/>
            <person name="Allen E.E."/>
        </authorList>
    </citation>
    <scope>NUCLEOTIDE SEQUENCE</scope>
    <source>
        <strain evidence="2">Hildebrandi</strain>
    </source>
</reference>
<dbReference type="InterPro" id="IPR052394">
    <property type="entry name" value="LRR-containing"/>
</dbReference>